<evidence type="ECO:0000256" key="1">
    <source>
        <dbReference type="SAM" id="MobiDB-lite"/>
    </source>
</evidence>
<proteinExistence type="predicted"/>
<dbReference type="Proteomes" id="UP000037069">
    <property type="component" value="Unassembled WGS sequence"/>
</dbReference>
<comment type="caution">
    <text evidence="2">The sequence shown here is derived from an EMBL/GenBank/DDBJ whole genome shotgun (WGS) entry which is preliminary data.</text>
</comment>
<dbReference type="AlphaFoldDB" id="A0A0L0BQG1"/>
<feature type="compositionally biased region" description="Polar residues" evidence="1">
    <location>
        <begin position="1"/>
        <end position="15"/>
    </location>
</feature>
<name>A0A0L0BQG1_LUCCU</name>
<evidence type="ECO:0000313" key="3">
    <source>
        <dbReference type="Proteomes" id="UP000037069"/>
    </source>
</evidence>
<evidence type="ECO:0000313" key="2">
    <source>
        <dbReference type="EMBL" id="KNC22223.1"/>
    </source>
</evidence>
<organism evidence="2 3">
    <name type="scientific">Lucilia cuprina</name>
    <name type="common">Green bottle fly</name>
    <name type="synonym">Australian sheep blowfly</name>
    <dbReference type="NCBI Taxonomy" id="7375"/>
    <lineage>
        <taxon>Eukaryota</taxon>
        <taxon>Metazoa</taxon>
        <taxon>Ecdysozoa</taxon>
        <taxon>Arthropoda</taxon>
        <taxon>Hexapoda</taxon>
        <taxon>Insecta</taxon>
        <taxon>Pterygota</taxon>
        <taxon>Neoptera</taxon>
        <taxon>Endopterygota</taxon>
        <taxon>Diptera</taxon>
        <taxon>Brachycera</taxon>
        <taxon>Muscomorpha</taxon>
        <taxon>Oestroidea</taxon>
        <taxon>Calliphoridae</taxon>
        <taxon>Luciliinae</taxon>
        <taxon>Lucilia</taxon>
    </lineage>
</organism>
<accession>A0A0L0BQG1</accession>
<sequence length="160" mass="17184">MISKRTTPKAQTSDAGVNIPKASDSGAIHRTASASDKKSKRSSVDAPLLRVFTATAVQPSTPILASPPYTVPKAPSPKRRLTTTFSLVFRNSANAENLQSNLPSPGGLPSKYHTIALSFNTKFPPLVRIFKILPFLILDSCSCGCSLHLQYSNPLTAMMI</sequence>
<keyword evidence="3" id="KW-1185">Reference proteome</keyword>
<protein>
    <submittedName>
        <fullName evidence="2">Uncharacterized protein</fullName>
    </submittedName>
</protein>
<feature type="region of interest" description="Disordered" evidence="1">
    <location>
        <begin position="1"/>
        <end position="44"/>
    </location>
</feature>
<reference evidence="2 3" key="1">
    <citation type="journal article" date="2015" name="Nat. Commun.">
        <title>Lucilia cuprina genome unlocks parasitic fly biology to underpin future interventions.</title>
        <authorList>
            <person name="Anstead C.A."/>
            <person name="Korhonen P.K."/>
            <person name="Young N.D."/>
            <person name="Hall R.S."/>
            <person name="Jex A.R."/>
            <person name="Murali S.C."/>
            <person name="Hughes D.S."/>
            <person name="Lee S.F."/>
            <person name="Perry T."/>
            <person name="Stroehlein A.J."/>
            <person name="Ansell B.R."/>
            <person name="Breugelmans B."/>
            <person name="Hofmann A."/>
            <person name="Qu J."/>
            <person name="Dugan S."/>
            <person name="Lee S.L."/>
            <person name="Chao H."/>
            <person name="Dinh H."/>
            <person name="Han Y."/>
            <person name="Doddapaneni H.V."/>
            <person name="Worley K.C."/>
            <person name="Muzny D.M."/>
            <person name="Ioannidis P."/>
            <person name="Waterhouse R.M."/>
            <person name="Zdobnov E.M."/>
            <person name="James P.J."/>
            <person name="Bagnall N.H."/>
            <person name="Kotze A.C."/>
            <person name="Gibbs R.A."/>
            <person name="Richards S."/>
            <person name="Batterham P."/>
            <person name="Gasser R.B."/>
        </authorList>
    </citation>
    <scope>NUCLEOTIDE SEQUENCE [LARGE SCALE GENOMIC DNA]</scope>
    <source>
        <strain evidence="2 3">LS</strain>
        <tissue evidence="2">Full body</tissue>
    </source>
</reference>
<dbReference type="EMBL" id="JRES01001533">
    <property type="protein sequence ID" value="KNC22223.1"/>
    <property type="molecule type" value="Genomic_DNA"/>
</dbReference>
<gene>
    <name evidence="2" type="ORF">FF38_01890</name>
</gene>